<feature type="transmembrane region" description="Helical" evidence="8">
    <location>
        <begin position="141"/>
        <end position="163"/>
    </location>
</feature>
<evidence type="ECO:0000256" key="1">
    <source>
        <dbReference type="ARBA" id="ARBA00004141"/>
    </source>
</evidence>
<sequence length="374" mass="41664">MSKVTAKEMFYLIFIFEIGSAILLDPAKQAMKDAWLAVLLGYAASIPLFLMYIGLSKLSGKKTMVGILIMLLGKKAGTIASSLYILYFLYICARVLRDFGELLIITAYDETFLIVISSFMMLAVMYLAIKRFHVFAGVSKPLFFGITIPFFIVVGFEIISGIVDIHEILPIAENGPMPILKTIFPTIMTFPFGEMVVFTMFFPLVQESAKLIKVTLSSIFFATLILSTTALLHVSILGAEMTKSFVFPILATVSLINISDFIQRLDSIVVILMIIVGFTKVFMFFYAALRGTMEITGTKNPIPPVLIYGVAMIASSLFIANTQYEHFQEGLIFVPYFLHVPFQIVCPAIILAILWLKKKRTQKKGAANEVPKEA</sequence>
<feature type="transmembrane region" description="Helical" evidence="8">
    <location>
        <begin position="332"/>
        <end position="356"/>
    </location>
</feature>
<feature type="transmembrane region" description="Helical" evidence="8">
    <location>
        <begin position="9"/>
        <end position="28"/>
    </location>
</feature>
<feature type="transmembrane region" description="Helical" evidence="8">
    <location>
        <begin position="111"/>
        <end position="129"/>
    </location>
</feature>
<dbReference type="EMBL" id="CP147407">
    <property type="protein sequence ID" value="WXB97807.1"/>
    <property type="molecule type" value="Genomic_DNA"/>
</dbReference>
<evidence type="ECO:0000256" key="4">
    <source>
        <dbReference type="ARBA" id="ARBA00022544"/>
    </source>
</evidence>
<feature type="transmembrane region" description="Helical" evidence="8">
    <location>
        <begin position="67"/>
        <end position="91"/>
    </location>
</feature>
<feature type="transmembrane region" description="Helical" evidence="8">
    <location>
        <begin position="34"/>
        <end position="55"/>
    </location>
</feature>
<evidence type="ECO:0000256" key="7">
    <source>
        <dbReference type="ARBA" id="ARBA00023136"/>
    </source>
</evidence>
<feature type="transmembrane region" description="Helical" evidence="8">
    <location>
        <begin position="268"/>
        <end position="289"/>
    </location>
</feature>
<feature type="transmembrane region" description="Helical" evidence="8">
    <location>
        <begin position="183"/>
        <end position="202"/>
    </location>
</feature>
<gene>
    <name evidence="9" type="ORF">WCV65_04835</name>
</gene>
<keyword evidence="4" id="KW-0309">Germination</keyword>
<evidence type="ECO:0000256" key="8">
    <source>
        <dbReference type="SAM" id="Phobius"/>
    </source>
</evidence>
<protein>
    <submittedName>
        <fullName evidence="9">GerAB/ArcD/ProY family transporter</fullName>
    </submittedName>
</protein>
<keyword evidence="5 8" id="KW-0812">Transmembrane</keyword>
<comment type="similarity">
    <text evidence="2">Belongs to the amino acid-polyamine-organocation (APC) superfamily. Spore germination protein (SGP) (TC 2.A.3.9) family.</text>
</comment>
<proteinExistence type="inferred from homology"/>
<reference evidence="9 10" key="1">
    <citation type="submission" date="2024-02" db="EMBL/GenBank/DDBJ databases">
        <title>Seven novel Bacillus-like species.</title>
        <authorList>
            <person name="Liu G."/>
        </authorList>
    </citation>
    <scope>NUCLEOTIDE SEQUENCE [LARGE SCALE GENOMIC DNA]</scope>
    <source>
        <strain evidence="9 10">FJAT-52054</strain>
    </source>
</reference>
<dbReference type="Proteomes" id="UP001377337">
    <property type="component" value="Chromosome"/>
</dbReference>
<dbReference type="RefSeq" id="WP_338780483.1">
    <property type="nucleotide sequence ID" value="NZ_CP147407.1"/>
</dbReference>
<comment type="subcellular location">
    <subcellularLocation>
        <location evidence="1">Membrane</location>
        <topology evidence="1">Multi-pass membrane protein</topology>
    </subcellularLocation>
</comment>
<evidence type="ECO:0000256" key="3">
    <source>
        <dbReference type="ARBA" id="ARBA00022448"/>
    </source>
</evidence>
<evidence type="ECO:0000256" key="5">
    <source>
        <dbReference type="ARBA" id="ARBA00022692"/>
    </source>
</evidence>
<feature type="transmembrane region" description="Helical" evidence="8">
    <location>
        <begin position="214"/>
        <end position="236"/>
    </location>
</feature>
<evidence type="ECO:0000256" key="2">
    <source>
        <dbReference type="ARBA" id="ARBA00007998"/>
    </source>
</evidence>
<dbReference type="Pfam" id="PF03845">
    <property type="entry name" value="Spore_permease"/>
    <property type="match status" value="1"/>
</dbReference>
<keyword evidence="6 8" id="KW-1133">Transmembrane helix</keyword>
<feature type="transmembrane region" description="Helical" evidence="8">
    <location>
        <begin position="301"/>
        <end position="320"/>
    </location>
</feature>
<dbReference type="PANTHER" id="PTHR34975:SF2">
    <property type="entry name" value="SPORE GERMINATION PROTEIN A2"/>
    <property type="match status" value="1"/>
</dbReference>
<evidence type="ECO:0000313" key="10">
    <source>
        <dbReference type="Proteomes" id="UP001377337"/>
    </source>
</evidence>
<evidence type="ECO:0000313" key="9">
    <source>
        <dbReference type="EMBL" id="WXB97807.1"/>
    </source>
</evidence>
<accession>A0ABZ2NKZ5</accession>
<dbReference type="PANTHER" id="PTHR34975">
    <property type="entry name" value="SPORE GERMINATION PROTEIN A2"/>
    <property type="match status" value="1"/>
</dbReference>
<keyword evidence="7 8" id="KW-0472">Membrane</keyword>
<organism evidence="9 10">
    <name type="scientific">Metabacillus sediminis</name>
    <dbReference type="NCBI Taxonomy" id="3117746"/>
    <lineage>
        <taxon>Bacteria</taxon>
        <taxon>Bacillati</taxon>
        <taxon>Bacillota</taxon>
        <taxon>Bacilli</taxon>
        <taxon>Bacillales</taxon>
        <taxon>Bacillaceae</taxon>
        <taxon>Metabacillus</taxon>
    </lineage>
</organism>
<dbReference type="InterPro" id="IPR004761">
    <property type="entry name" value="Spore_GerAB"/>
</dbReference>
<name>A0ABZ2NKZ5_9BACI</name>
<dbReference type="NCBIfam" id="TIGR00912">
    <property type="entry name" value="2A0309"/>
    <property type="match status" value="1"/>
</dbReference>
<keyword evidence="10" id="KW-1185">Reference proteome</keyword>
<keyword evidence="3" id="KW-0813">Transport</keyword>
<evidence type="ECO:0000256" key="6">
    <source>
        <dbReference type="ARBA" id="ARBA00022989"/>
    </source>
</evidence>